<feature type="compositionally biased region" description="Polar residues" evidence="14">
    <location>
        <begin position="860"/>
        <end position="874"/>
    </location>
</feature>
<accession>A0A336M5S0</accession>
<dbReference type="PROSITE" id="PS00678">
    <property type="entry name" value="WD_REPEATS_1"/>
    <property type="match status" value="1"/>
</dbReference>
<gene>
    <name evidence="16" type="primary">CSON012486</name>
</gene>
<dbReference type="Pfam" id="PF00400">
    <property type="entry name" value="WD40"/>
    <property type="match status" value="5"/>
</dbReference>
<evidence type="ECO:0000256" key="6">
    <source>
        <dbReference type="ARBA" id="ARBA00022846"/>
    </source>
</evidence>
<dbReference type="PANTHER" id="PTHR13720">
    <property type="entry name" value="WD-40 REPEAT PROTEIN"/>
    <property type="match status" value="1"/>
</dbReference>
<evidence type="ECO:0000256" key="13">
    <source>
        <dbReference type="PROSITE-ProRule" id="PRU00221"/>
    </source>
</evidence>
<dbReference type="GO" id="GO:0005930">
    <property type="term" value="C:axoneme"/>
    <property type="evidence" value="ECO:0007669"/>
    <property type="project" value="UniProtKB-ARBA"/>
</dbReference>
<evidence type="ECO:0000256" key="2">
    <source>
        <dbReference type="ARBA" id="ARBA00004496"/>
    </source>
</evidence>
<dbReference type="PROSITE" id="PS50294">
    <property type="entry name" value="WD_REPEATS_REGION"/>
    <property type="match status" value="2"/>
</dbReference>
<dbReference type="AlphaFoldDB" id="A0A336M5S0"/>
<dbReference type="SUPFAM" id="SSF50978">
    <property type="entry name" value="WD40 repeat-like"/>
    <property type="match status" value="2"/>
</dbReference>
<dbReference type="InterPro" id="IPR050630">
    <property type="entry name" value="WD_repeat_EMAP"/>
</dbReference>
<keyword evidence="4 13" id="KW-0853">WD repeat</keyword>
<feature type="region of interest" description="Disordered" evidence="14">
    <location>
        <begin position="31"/>
        <end position="52"/>
    </location>
</feature>
<dbReference type="EMBL" id="UFQT01000596">
    <property type="protein sequence ID" value="SSX25575.1"/>
    <property type="molecule type" value="Genomic_DNA"/>
</dbReference>
<proteinExistence type="inferred from homology"/>
<dbReference type="InterPro" id="IPR001680">
    <property type="entry name" value="WD40_rpt"/>
</dbReference>
<feature type="repeat" description="WD" evidence="13">
    <location>
        <begin position="497"/>
        <end position="531"/>
    </location>
</feature>
<comment type="subunit">
    <text evidence="12">Microtubule inner protein component of sperm flagellar doublet microtubules. Interacts with BRCA2. Interacts with the CCT chaperonin complex. Interacts with HSP70. Interacts with AK8. Interacts with CFAP45. Interacts with DNAI1. Interacts with IQDC.</text>
</comment>
<keyword evidence="5" id="KW-0677">Repeat</keyword>
<keyword evidence="15" id="KW-0812">Transmembrane</keyword>
<dbReference type="PANTHER" id="PTHR13720:SF14">
    <property type="entry name" value="CILIA- AND FLAGELLA-ASSOCIATED PROTEIN 52"/>
    <property type="match status" value="1"/>
</dbReference>
<feature type="repeat" description="WD" evidence="13">
    <location>
        <begin position="667"/>
        <end position="700"/>
    </location>
</feature>
<keyword evidence="3" id="KW-0963">Cytoplasm</keyword>
<evidence type="ECO:0000256" key="8">
    <source>
        <dbReference type="ARBA" id="ARBA00023273"/>
    </source>
</evidence>
<evidence type="ECO:0000256" key="7">
    <source>
        <dbReference type="ARBA" id="ARBA00023069"/>
    </source>
</evidence>
<dbReference type="CDD" id="cd00200">
    <property type="entry name" value="WD40"/>
    <property type="match status" value="1"/>
</dbReference>
<dbReference type="Gene3D" id="2.130.10.10">
    <property type="entry name" value="YVTN repeat-like/Quinoprotein amine dehydrogenase"/>
    <property type="match status" value="3"/>
</dbReference>
<sequence length="899" mass="100266">MLNCTDLACVLHHHHFYAHLHHLKHHLSDDHHDSVDYHHETQSEAPPTGYHVESNDEASIQSLLNDTVISSANNKQLEPVAIFGFDGNVPNGLKVHPDGIHLIFPLGNKVAILNFHTDKEDFLCGHTHTVSCLNISNSGKKIVSGQVNHMGYRAYVIVWNWETRQEILRHELHKVRIESVCFTSNETYVISLGGRDCGTVVVWNVEKNAPFCGAQSSKETTGHASRLCSLGNRSCVFVTGGEQNLRLWCIDIDKKRLFVHDVQMGKLGRDFTSIKIDENDEMMYVGTMSGDVVKVRLNCHENPDVIDREKAPVLLGCYGRHNPRKPPGKDCEKYNNGVRDLLLLAPGYLLIGAGDGQIELVEERNCNFKNYKNPTWPQFKIIRRTRVSGPISSLQLMTPDMALVGTKSCEIYSLCLKDFDLKLLKTNFSLVFATASYESIRVWSVTKFQELLRIVVHNFQAASVLFSRDGKSIVSAWNDGVIRAFTPLTGKLIYAIPNAHNKGCSSIVMTSNCKILVSGGIEGQVRVWRIEPMNQRLIGVLKEHYAPITSIAINSFDSEIVSASSDGSCIIWDLVRLQRRHVLFAHTQFNCATFLPNAVQVLTAGSDKSISYWEVYDGTQVREIQGSKTGPVNFLDIDSSGDQFVSCGDDQIVRLWDYQKGEELCNGIGHAGVVTVCKYAPNGKFIVSGSFDGGVFIWKIPDEFQKCEPIPKNDTVQNKKLPKSKMRTIENVTQLNSRLKTPCHICECPKVDTEKQPNIDPCVKPDDLLETCSMKSEPRSEASANKKMTERNNISDLSQLSHLDAPNDVIYMVCGVVIAMLLVGLIIVLVAVTISKLRKREDSSAGSPVHVESPQAVLPNESTPPVTYRQQPPSNWVFPPLPPQPNLYIHNAANHKKKG</sequence>
<keyword evidence="6" id="KW-0282">Flagellum</keyword>
<keyword evidence="7" id="KW-0969">Cilium</keyword>
<evidence type="ECO:0000256" key="11">
    <source>
        <dbReference type="ARBA" id="ARBA00046056"/>
    </source>
</evidence>
<dbReference type="VEuPathDB" id="VectorBase:CSON012486"/>
<evidence type="ECO:0000256" key="4">
    <source>
        <dbReference type="ARBA" id="ARBA00022574"/>
    </source>
</evidence>
<keyword evidence="15" id="KW-0472">Membrane</keyword>
<name>A0A336M5S0_CULSO</name>
<evidence type="ECO:0000256" key="9">
    <source>
        <dbReference type="ARBA" id="ARBA00029456"/>
    </source>
</evidence>
<evidence type="ECO:0000256" key="1">
    <source>
        <dbReference type="ARBA" id="ARBA00004230"/>
    </source>
</evidence>
<dbReference type="InterPro" id="IPR036322">
    <property type="entry name" value="WD40_repeat_dom_sf"/>
</dbReference>
<evidence type="ECO:0000256" key="14">
    <source>
        <dbReference type="SAM" id="MobiDB-lite"/>
    </source>
</evidence>
<feature type="repeat" description="WD" evidence="13">
    <location>
        <begin position="541"/>
        <end position="574"/>
    </location>
</feature>
<reference evidence="16" key="1">
    <citation type="submission" date="2018-07" db="EMBL/GenBank/DDBJ databases">
        <authorList>
            <person name="Quirk P.G."/>
            <person name="Krulwich T.A."/>
        </authorList>
    </citation>
    <scope>NUCLEOTIDE SEQUENCE</scope>
</reference>
<feature type="transmembrane region" description="Helical" evidence="15">
    <location>
        <begin position="809"/>
        <end position="834"/>
    </location>
</feature>
<feature type="compositionally biased region" description="Basic and acidic residues" evidence="14">
    <location>
        <begin position="31"/>
        <end position="42"/>
    </location>
</feature>
<dbReference type="InterPro" id="IPR019775">
    <property type="entry name" value="WD40_repeat_CS"/>
</dbReference>
<comment type="function">
    <text evidence="11">Microtubule inner protein (MIP) part of the dynein-decorated doublet microtubules (DMTs) in cilia axoneme. Important for proper ciliary and flagellar beating. May act in cooperation with CFAP45 and axonemal dynein subunit DNAH11. May play a role in cell growth and/or survival.</text>
</comment>
<evidence type="ECO:0000256" key="10">
    <source>
        <dbReference type="ARBA" id="ARBA00029552"/>
    </source>
</evidence>
<dbReference type="GO" id="GO:0031514">
    <property type="term" value="C:motile cilium"/>
    <property type="evidence" value="ECO:0007669"/>
    <property type="project" value="UniProtKB-SubCell"/>
</dbReference>
<keyword evidence="15" id="KW-1133">Transmembrane helix</keyword>
<dbReference type="PROSITE" id="PS50082">
    <property type="entry name" value="WD_REPEATS_2"/>
    <property type="match status" value="4"/>
</dbReference>
<organism evidence="16">
    <name type="scientific">Culicoides sonorensis</name>
    <name type="common">Biting midge</name>
    <dbReference type="NCBI Taxonomy" id="179676"/>
    <lineage>
        <taxon>Eukaryota</taxon>
        <taxon>Metazoa</taxon>
        <taxon>Ecdysozoa</taxon>
        <taxon>Arthropoda</taxon>
        <taxon>Hexapoda</taxon>
        <taxon>Insecta</taxon>
        <taxon>Pterygota</taxon>
        <taxon>Neoptera</taxon>
        <taxon>Endopterygota</taxon>
        <taxon>Diptera</taxon>
        <taxon>Nematocera</taxon>
        <taxon>Chironomoidea</taxon>
        <taxon>Ceratopogonidae</taxon>
        <taxon>Ceratopogoninae</taxon>
        <taxon>Culicoides</taxon>
        <taxon>Monoculicoides</taxon>
    </lineage>
</organism>
<evidence type="ECO:0000256" key="12">
    <source>
        <dbReference type="ARBA" id="ARBA00047117"/>
    </source>
</evidence>
<feature type="region of interest" description="Disordered" evidence="14">
    <location>
        <begin position="841"/>
        <end position="875"/>
    </location>
</feature>
<dbReference type="InterPro" id="IPR015943">
    <property type="entry name" value="WD40/YVTN_repeat-like_dom_sf"/>
</dbReference>
<evidence type="ECO:0000256" key="15">
    <source>
        <dbReference type="SAM" id="Phobius"/>
    </source>
</evidence>
<keyword evidence="8" id="KW-0966">Cell projection</keyword>
<dbReference type="SMART" id="SM00320">
    <property type="entry name" value="WD40"/>
    <property type="match status" value="10"/>
</dbReference>
<evidence type="ECO:0000313" key="16">
    <source>
        <dbReference type="EMBL" id="SSX25575.1"/>
    </source>
</evidence>
<comment type="subcellular location">
    <subcellularLocation>
        <location evidence="1">Cell projection</location>
        <location evidence="1">Cilium</location>
        <location evidence="1">Flagellum</location>
    </subcellularLocation>
    <subcellularLocation>
        <location evidence="2">Cytoplasm</location>
    </subcellularLocation>
</comment>
<feature type="repeat" description="WD" evidence="13">
    <location>
        <begin position="625"/>
        <end position="666"/>
    </location>
</feature>
<comment type="similarity">
    <text evidence="9">Belongs to the CFAP52 family.</text>
</comment>
<evidence type="ECO:0000256" key="5">
    <source>
        <dbReference type="ARBA" id="ARBA00022737"/>
    </source>
</evidence>
<protein>
    <recommendedName>
        <fullName evidence="10">Cilia- and flagella-associated protein 52</fullName>
    </recommendedName>
</protein>
<evidence type="ECO:0000256" key="3">
    <source>
        <dbReference type="ARBA" id="ARBA00022490"/>
    </source>
</evidence>